<dbReference type="NCBIfam" id="TIGR01223">
    <property type="entry name" value="Pmev_kin_anim"/>
    <property type="match status" value="1"/>
</dbReference>
<dbReference type="FunFam" id="3.40.50.300:FF:001026">
    <property type="entry name" value="Phosphomevalonate kinase"/>
    <property type="match status" value="1"/>
</dbReference>
<evidence type="ECO:0000256" key="14">
    <source>
        <dbReference type="ARBA" id="ARBA00023098"/>
    </source>
</evidence>
<evidence type="ECO:0000256" key="16">
    <source>
        <dbReference type="ARBA" id="ARBA00023221"/>
    </source>
</evidence>
<evidence type="ECO:0000256" key="13">
    <source>
        <dbReference type="ARBA" id="ARBA00023011"/>
    </source>
</evidence>
<keyword evidence="16" id="KW-0753">Steroid metabolism</keyword>
<dbReference type="Pfam" id="PF04275">
    <property type="entry name" value="P-mevalo_kinase"/>
    <property type="match status" value="1"/>
</dbReference>
<dbReference type="SUPFAM" id="SSF52540">
    <property type="entry name" value="P-loop containing nucleoside triphosphate hydrolases"/>
    <property type="match status" value="1"/>
</dbReference>
<evidence type="ECO:0000313" key="19">
    <source>
        <dbReference type="EMBL" id="KAF7270445.1"/>
    </source>
</evidence>
<evidence type="ECO:0000256" key="11">
    <source>
        <dbReference type="ARBA" id="ARBA00022840"/>
    </source>
</evidence>
<keyword evidence="4" id="KW-0963">Cytoplasm</keyword>
<evidence type="ECO:0000256" key="15">
    <source>
        <dbReference type="ARBA" id="ARBA00023166"/>
    </source>
</evidence>
<accession>A0A834I397</accession>
<feature type="binding site" evidence="18">
    <location>
        <position position="135"/>
    </location>
    <ligand>
        <name>ATP</name>
        <dbReference type="ChEBI" id="CHEBI:30616"/>
    </ligand>
</feature>
<keyword evidence="11 18" id="KW-0067">ATP-binding</keyword>
<gene>
    <name evidence="19" type="ORF">GWI33_016595</name>
</gene>
<evidence type="ECO:0000256" key="4">
    <source>
        <dbReference type="ARBA" id="ARBA00022490"/>
    </source>
</evidence>
<evidence type="ECO:0000256" key="8">
    <source>
        <dbReference type="ARBA" id="ARBA00022741"/>
    </source>
</evidence>
<keyword evidence="9" id="KW-0418">Kinase</keyword>
<dbReference type="UniPathway" id="UPA00057">
    <property type="reaction ID" value="UER00099"/>
</dbReference>
<evidence type="ECO:0000256" key="7">
    <source>
        <dbReference type="ARBA" id="ARBA00022679"/>
    </source>
</evidence>
<feature type="binding site" evidence="18">
    <location>
        <begin position="13"/>
        <end position="19"/>
    </location>
    <ligand>
        <name>ATP</name>
        <dbReference type="ChEBI" id="CHEBI:30616"/>
    </ligand>
</feature>
<keyword evidence="7" id="KW-0808">Transferase</keyword>
<organism evidence="19 20">
    <name type="scientific">Rhynchophorus ferrugineus</name>
    <name type="common">Red palm weevil</name>
    <name type="synonym">Curculio ferrugineus</name>
    <dbReference type="NCBI Taxonomy" id="354439"/>
    <lineage>
        <taxon>Eukaryota</taxon>
        <taxon>Metazoa</taxon>
        <taxon>Ecdysozoa</taxon>
        <taxon>Arthropoda</taxon>
        <taxon>Hexapoda</taxon>
        <taxon>Insecta</taxon>
        <taxon>Pterygota</taxon>
        <taxon>Neoptera</taxon>
        <taxon>Endopterygota</taxon>
        <taxon>Coleoptera</taxon>
        <taxon>Polyphaga</taxon>
        <taxon>Cucujiformia</taxon>
        <taxon>Curculionidae</taxon>
        <taxon>Dryophthorinae</taxon>
        <taxon>Rhynchophorus</taxon>
    </lineage>
</organism>
<comment type="subcellular location">
    <subcellularLocation>
        <location evidence="1">Cytoplasm</location>
        <location evidence="1">Cytosol</location>
    </subcellularLocation>
</comment>
<reference evidence="19" key="1">
    <citation type="submission" date="2020-08" db="EMBL/GenBank/DDBJ databases">
        <title>Genome sequencing and assembly of the red palm weevil Rhynchophorus ferrugineus.</title>
        <authorList>
            <person name="Dias G.B."/>
            <person name="Bergman C.M."/>
            <person name="Manee M."/>
        </authorList>
    </citation>
    <scope>NUCLEOTIDE SEQUENCE</scope>
    <source>
        <strain evidence="19">AA-2017</strain>
        <tissue evidence="19">Whole larva</tissue>
    </source>
</reference>
<sequence length="185" mass="21839">MNKPRVIFLFSGKRKSGKDYICEQLNTKLADCELVRISGPLKKMYADHHSLNWDKLMSDGPYKEHYRENMIKWSDRVRSEDPGYFCRAACEAANVRKIWLVCDIRRKTDIQWFKKNYVNLKTVRISANPQVRKERGWIFTQGIDDVTSECDLDDFIDWDVELNNNNTEECNKSITCILDIAQQYL</sequence>
<dbReference type="AlphaFoldDB" id="A0A834I397"/>
<evidence type="ECO:0000256" key="12">
    <source>
        <dbReference type="ARBA" id="ARBA00022955"/>
    </source>
</evidence>
<evidence type="ECO:0000256" key="6">
    <source>
        <dbReference type="ARBA" id="ARBA00022548"/>
    </source>
</evidence>
<proteinExistence type="predicted"/>
<keyword evidence="5" id="KW-0444">Lipid biosynthesis</keyword>
<keyword evidence="14" id="KW-0443">Lipid metabolism</keyword>
<evidence type="ECO:0000256" key="17">
    <source>
        <dbReference type="ARBA" id="ARBA00034549"/>
    </source>
</evidence>
<dbReference type="GO" id="GO:0005524">
    <property type="term" value="F:ATP binding"/>
    <property type="evidence" value="ECO:0007669"/>
    <property type="project" value="UniProtKB-KW"/>
</dbReference>
<evidence type="ECO:0000313" key="20">
    <source>
        <dbReference type="Proteomes" id="UP000625711"/>
    </source>
</evidence>
<dbReference type="OrthoDB" id="2401875at2759"/>
<evidence type="ECO:0000256" key="10">
    <source>
        <dbReference type="ARBA" id="ARBA00022778"/>
    </source>
</evidence>
<evidence type="ECO:0000256" key="3">
    <source>
        <dbReference type="ARBA" id="ARBA00012958"/>
    </source>
</evidence>
<evidence type="ECO:0000256" key="9">
    <source>
        <dbReference type="ARBA" id="ARBA00022777"/>
    </source>
</evidence>
<dbReference type="EC" id="2.7.4.2" evidence="3"/>
<dbReference type="InterPro" id="IPR005919">
    <property type="entry name" value="Pmev_kin_anim"/>
</dbReference>
<dbReference type="EMBL" id="JAACXV010014094">
    <property type="protein sequence ID" value="KAF7270445.1"/>
    <property type="molecule type" value="Genomic_DNA"/>
</dbReference>
<dbReference type="GO" id="GO:0019287">
    <property type="term" value="P:isopentenyl diphosphate biosynthetic process, mevalonate pathway"/>
    <property type="evidence" value="ECO:0007669"/>
    <property type="project" value="UniProtKB-UniPathway"/>
</dbReference>
<keyword evidence="20" id="KW-1185">Reference proteome</keyword>
<comment type="pathway">
    <text evidence="2">Isoprenoid biosynthesis; isopentenyl diphosphate biosynthesis via mevalonate pathway; isopentenyl diphosphate from (R)-mevalonate: step 2/3.</text>
</comment>
<keyword evidence="15" id="KW-1207">Sterol metabolism</keyword>
<dbReference type="PIRSF" id="PIRSF036639">
    <property type="entry name" value="PMK_anim"/>
    <property type="match status" value="1"/>
</dbReference>
<protein>
    <recommendedName>
        <fullName evidence="17">Phosphomevalonate kinase</fullName>
        <ecNumber evidence="3">2.7.4.2</ecNumber>
    </recommendedName>
</protein>
<dbReference type="InterPro" id="IPR027417">
    <property type="entry name" value="P-loop_NTPase"/>
</dbReference>
<dbReference type="GO" id="GO:0005829">
    <property type="term" value="C:cytosol"/>
    <property type="evidence" value="ECO:0007669"/>
    <property type="project" value="UniProtKB-SubCell"/>
</dbReference>
<keyword evidence="8 18" id="KW-0547">Nucleotide-binding</keyword>
<dbReference type="PANTHER" id="PTHR13101:SF1">
    <property type="entry name" value="PHOSPHOMEVALONATE KINASE"/>
    <property type="match status" value="1"/>
</dbReference>
<dbReference type="Proteomes" id="UP000625711">
    <property type="component" value="Unassembled WGS sequence"/>
</dbReference>
<name>A0A834I397_RHYFE</name>
<keyword evidence="12" id="KW-0752">Steroid biosynthesis</keyword>
<feature type="binding site" evidence="18">
    <location>
        <position position="164"/>
    </location>
    <ligand>
        <name>substrate</name>
    </ligand>
</feature>
<dbReference type="Gene3D" id="3.40.50.300">
    <property type="entry name" value="P-loop containing nucleotide triphosphate hydrolases"/>
    <property type="match status" value="1"/>
</dbReference>
<keyword evidence="13" id="KW-0756">Sterol biosynthesis</keyword>
<keyword evidence="10" id="KW-0152">Cholesterol biosynthesis</keyword>
<evidence type="ECO:0000256" key="2">
    <source>
        <dbReference type="ARBA" id="ARBA00005017"/>
    </source>
</evidence>
<dbReference type="GO" id="GO:0006695">
    <property type="term" value="P:cholesterol biosynthetic process"/>
    <property type="evidence" value="ECO:0007669"/>
    <property type="project" value="UniProtKB-KW"/>
</dbReference>
<dbReference type="PANTHER" id="PTHR13101">
    <property type="entry name" value="PHOSPHOMEVALONATE KINASE"/>
    <property type="match status" value="1"/>
</dbReference>
<evidence type="ECO:0000256" key="18">
    <source>
        <dbReference type="PIRSR" id="PIRSR036639-1"/>
    </source>
</evidence>
<dbReference type="GO" id="GO:0004631">
    <property type="term" value="F:phosphomevalonate kinase activity"/>
    <property type="evidence" value="ECO:0007669"/>
    <property type="project" value="UniProtKB-EC"/>
</dbReference>
<evidence type="ECO:0000256" key="1">
    <source>
        <dbReference type="ARBA" id="ARBA00004514"/>
    </source>
</evidence>
<comment type="caution">
    <text evidence="19">The sequence shown here is derived from an EMBL/GenBank/DDBJ whole genome shotgun (WGS) entry which is preliminary data.</text>
</comment>
<evidence type="ECO:0000256" key="5">
    <source>
        <dbReference type="ARBA" id="ARBA00022516"/>
    </source>
</evidence>
<keyword evidence="6" id="KW-0153">Cholesterol metabolism</keyword>